<proteinExistence type="predicted"/>
<name>A0A844C8I7_9LACT</name>
<comment type="caution">
    <text evidence="4">The sequence shown here is derived from an EMBL/GenBank/DDBJ whole genome shotgun (WGS) entry which is preliminary data.</text>
</comment>
<evidence type="ECO:0000259" key="3">
    <source>
        <dbReference type="PROSITE" id="PS50893"/>
    </source>
</evidence>
<dbReference type="PANTHER" id="PTHR42798">
    <property type="entry name" value="LIPOPROTEIN-RELEASING SYSTEM ATP-BINDING PROTEIN LOLD"/>
    <property type="match status" value="1"/>
</dbReference>
<gene>
    <name evidence="4" type="ORF">GF867_07450</name>
</gene>
<evidence type="ECO:0000313" key="5">
    <source>
        <dbReference type="Proteomes" id="UP000440066"/>
    </source>
</evidence>
<dbReference type="InterPro" id="IPR003439">
    <property type="entry name" value="ABC_transporter-like_ATP-bd"/>
</dbReference>
<dbReference type="InterPro" id="IPR027417">
    <property type="entry name" value="P-loop_NTPase"/>
</dbReference>
<sequence>MVKLSANGLYKTIGEKIICSNFSITINPNDFIVITGKSGSGKTSLLNILGLLDTPDKGSIAYNNTVLKKKKDIQFARRNIIGYIFQNNLLIDEKTVKENFSFILSKNNSIESYVKALKRVGLSEIFLDQKVFSLSAGQQQKVALARTLLKNNEIIFADEPTGNLDDENALLIIKVLKEWSLEKDNSVVLVTHNKDFIEFATKHIQLA</sequence>
<evidence type="ECO:0000313" key="4">
    <source>
        <dbReference type="EMBL" id="MRJ47396.1"/>
    </source>
</evidence>
<dbReference type="InterPro" id="IPR017871">
    <property type="entry name" value="ABC_transporter-like_CS"/>
</dbReference>
<dbReference type="RefSeq" id="WP_153832475.1">
    <property type="nucleotide sequence ID" value="NZ_WJQT01000009.1"/>
</dbReference>
<keyword evidence="1" id="KW-0547">Nucleotide-binding</keyword>
<dbReference type="Proteomes" id="UP000440066">
    <property type="component" value="Unassembled WGS sequence"/>
</dbReference>
<dbReference type="PANTHER" id="PTHR42798:SF2">
    <property type="entry name" value="ABC TRANSPORTER ATP-BINDING PROTEIN MG467-RELATED"/>
    <property type="match status" value="1"/>
</dbReference>
<protein>
    <submittedName>
        <fullName evidence="4">ATP-binding cassette domain-containing protein</fullName>
    </submittedName>
</protein>
<evidence type="ECO:0000256" key="2">
    <source>
        <dbReference type="ARBA" id="ARBA00022840"/>
    </source>
</evidence>
<dbReference type="GO" id="GO:0005524">
    <property type="term" value="F:ATP binding"/>
    <property type="evidence" value="ECO:0007669"/>
    <property type="project" value="UniProtKB-KW"/>
</dbReference>
<dbReference type="GO" id="GO:0016887">
    <property type="term" value="F:ATP hydrolysis activity"/>
    <property type="evidence" value="ECO:0007669"/>
    <property type="project" value="InterPro"/>
</dbReference>
<dbReference type="AlphaFoldDB" id="A0A844C8I7"/>
<keyword evidence="2 4" id="KW-0067">ATP-binding</keyword>
<dbReference type="Gene3D" id="3.40.50.300">
    <property type="entry name" value="P-loop containing nucleotide triphosphate hydrolases"/>
    <property type="match status" value="1"/>
</dbReference>
<dbReference type="InterPro" id="IPR003593">
    <property type="entry name" value="AAA+_ATPase"/>
</dbReference>
<reference evidence="4 5" key="1">
    <citation type="submission" date="2019-11" db="EMBL/GenBank/DDBJ databases">
        <title>Characterisation of Fundicoccus ignavus gen. nov. sp. nov., a novel genus of the family Aerococcaceae from bulk tank milk.</title>
        <authorList>
            <person name="Siebert A."/>
            <person name="Huptas C."/>
            <person name="Wenning M."/>
            <person name="Scherer S."/>
            <person name="Doll E.V."/>
        </authorList>
    </citation>
    <scope>NUCLEOTIDE SEQUENCE [LARGE SCALE GENOMIC DNA]</scope>
    <source>
        <strain evidence="4 5">DSM 109652</strain>
    </source>
</reference>
<dbReference type="Pfam" id="PF00005">
    <property type="entry name" value="ABC_tran"/>
    <property type="match status" value="1"/>
</dbReference>
<evidence type="ECO:0000256" key="1">
    <source>
        <dbReference type="ARBA" id="ARBA00022741"/>
    </source>
</evidence>
<organism evidence="4 5">
    <name type="scientific">Fundicoccus ignavus</name>
    <dbReference type="NCBI Taxonomy" id="2664442"/>
    <lineage>
        <taxon>Bacteria</taxon>
        <taxon>Bacillati</taxon>
        <taxon>Bacillota</taxon>
        <taxon>Bacilli</taxon>
        <taxon>Lactobacillales</taxon>
        <taxon>Aerococcaceae</taxon>
        <taxon>Fundicoccus</taxon>
    </lineage>
</organism>
<dbReference type="SMART" id="SM00382">
    <property type="entry name" value="AAA"/>
    <property type="match status" value="1"/>
</dbReference>
<dbReference type="PROSITE" id="PS00211">
    <property type="entry name" value="ABC_TRANSPORTER_1"/>
    <property type="match status" value="1"/>
</dbReference>
<dbReference type="EMBL" id="WJQT01000009">
    <property type="protein sequence ID" value="MRJ47396.1"/>
    <property type="molecule type" value="Genomic_DNA"/>
</dbReference>
<feature type="domain" description="ABC transporter" evidence="3">
    <location>
        <begin position="4"/>
        <end position="206"/>
    </location>
</feature>
<accession>A0A844C8I7</accession>
<dbReference type="PROSITE" id="PS50893">
    <property type="entry name" value="ABC_TRANSPORTER_2"/>
    <property type="match status" value="1"/>
</dbReference>
<dbReference type="SUPFAM" id="SSF52540">
    <property type="entry name" value="P-loop containing nucleoside triphosphate hydrolases"/>
    <property type="match status" value="1"/>
</dbReference>